<dbReference type="AlphaFoldDB" id="A0A7C2JY07"/>
<feature type="region of interest" description="Disordered" evidence="1">
    <location>
        <begin position="112"/>
        <end position="136"/>
    </location>
</feature>
<sequence length="136" mass="14686">MNHWLELLLAASLMAITGCNVDFSSKTEARSDSDVIAEGTIFSVTYEQADGRTTMITRSSAAPANGTWNVDAHGRLTSQALVLTYPGRRELGPHVIPFDRIVDIQFGDGGIKHPGLGSMPDDHSHADHATHAHTDH</sequence>
<evidence type="ECO:0000256" key="1">
    <source>
        <dbReference type="SAM" id="MobiDB-lite"/>
    </source>
</evidence>
<name>A0A7C2JY07_9PLAN</name>
<gene>
    <name evidence="2" type="ORF">ENQ76_07650</name>
</gene>
<comment type="caution">
    <text evidence="2">The sequence shown here is derived from an EMBL/GenBank/DDBJ whole genome shotgun (WGS) entry which is preliminary data.</text>
</comment>
<accession>A0A7C2JY07</accession>
<protein>
    <submittedName>
        <fullName evidence="2">Uncharacterized protein</fullName>
    </submittedName>
</protein>
<proteinExistence type="predicted"/>
<feature type="compositionally biased region" description="Basic and acidic residues" evidence="1">
    <location>
        <begin position="120"/>
        <end position="136"/>
    </location>
</feature>
<dbReference type="EMBL" id="DSOK01000223">
    <property type="protein sequence ID" value="HEN15326.1"/>
    <property type="molecule type" value="Genomic_DNA"/>
</dbReference>
<evidence type="ECO:0000313" key="2">
    <source>
        <dbReference type="EMBL" id="HEN15326.1"/>
    </source>
</evidence>
<organism evidence="2">
    <name type="scientific">Schlesneria paludicola</name>
    <dbReference type="NCBI Taxonomy" id="360056"/>
    <lineage>
        <taxon>Bacteria</taxon>
        <taxon>Pseudomonadati</taxon>
        <taxon>Planctomycetota</taxon>
        <taxon>Planctomycetia</taxon>
        <taxon>Planctomycetales</taxon>
        <taxon>Planctomycetaceae</taxon>
        <taxon>Schlesneria</taxon>
    </lineage>
</organism>
<reference evidence="2" key="1">
    <citation type="journal article" date="2020" name="mSystems">
        <title>Genome- and Community-Level Interaction Insights into Carbon Utilization and Element Cycling Functions of Hydrothermarchaeota in Hydrothermal Sediment.</title>
        <authorList>
            <person name="Zhou Z."/>
            <person name="Liu Y."/>
            <person name="Xu W."/>
            <person name="Pan J."/>
            <person name="Luo Z.H."/>
            <person name="Li M."/>
        </authorList>
    </citation>
    <scope>NUCLEOTIDE SEQUENCE [LARGE SCALE GENOMIC DNA]</scope>
    <source>
        <strain evidence="2">SpSt-339</strain>
    </source>
</reference>